<dbReference type="InterPro" id="IPR019974">
    <property type="entry name" value="XPG_CS"/>
</dbReference>
<keyword evidence="10" id="KW-0267">Excision nuclease</keyword>
<feature type="compositionally biased region" description="Basic and acidic residues" evidence="14">
    <location>
        <begin position="892"/>
        <end position="910"/>
    </location>
</feature>
<dbReference type="InterPro" id="IPR029188">
    <property type="entry name" value="Rrp14_N"/>
</dbReference>
<feature type="compositionally biased region" description="Basic and acidic residues" evidence="14">
    <location>
        <begin position="832"/>
        <end position="862"/>
    </location>
</feature>
<feature type="domain" description="XPG N-terminal" evidence="16">
    <location>
        <begin position="1"/>
        <end position="95"/>
    </location>
</feature>
<dbReference type="GO" id="GO:0006281">
    <property type="term" value="P:DNA repair"/>
    <property type="evidence" value="ECO:0007669"/>
    <property type="project" value="UniProtKB-KW"/>
</dbReference>
<comment type="cofactor">
    <cofactor evidence="1">
        <name>Mg(2+)</name>
        <dbReference type="ChEBI" id="CHEBI:18420"/>
    </cofactor>
</comment>
<feature type="domain" description="XPG-I" evidence="15">
    <location>
        <begin position="134"/>
        <end position="204"/>
    </location>
</feature>
<dbReference type="PRINTS" id="PR00853">
    <property type="entry name" value="XPGRADSUPER"/>
</dbReference>
<dbReference type="InterPro" id="IPR006086">
    <property type="entry name" value="XPG-I_dom"/>
</dbReference>
<feature type="region of interest" description="Disordered" evidence="14">
    <location>
        <begin position="822"/>
        <end position="1075"/>
    </location>
</feature>
<feature type="compositionally biased region" description="Basic residues" evidence="14">
    <location>
        <begin position="1305"/>
        <end position="1322"/>
    </location>
</feature>
<dbReference type="GO" id="GO:0003677">
    <property type="term" value="F:DNA binding"/>
    <property type="evidence" value="ECO:0007669"/>
    <property type="project" value="UniProtKB-KW"/>
</dbReference>
<dbReference type="InterPro" id="IPR037315">
    <property type="entry name" value="EXO1_H3TH"/>
</dbReference>
<evidence type="ECO:0000313" key="17">
    <source>
        <dbReference type="EMBL" id="KAK3899581.1"/>
    </source>
</evidence>
<dbReference type="Pfam" id="PF04935">
    <property type="entry name" value="SURF6"/>
    <property type="match status" value="1"/>
</dbReference>
<dbReference type="SMART" id="SM00485">
    <property type="entry name" value="XPGN"/>
    <property type="match status" value="1"/>
</dbReference>
<dbReference type="PROSITE" id="PS00841">
    <property type="entry name" value="XPG_1"/>
    <property type="match status" value="1"/>
</dbReference>
<sequence>GLLPLLKSIHRPTELKKYAGETFGIDGYGWLHRGAVACAVELAQGKPTRKYVDFAMNRVRMFKYYGVTPYLVFDGDYLPSKAKTEASRASRREETKKIGMELLRAGKPSLAYAELQKAIDVTPEMARLLIEELKKAEVPYVVAPYEADAQLVYLERQGLISGIVTEDSDLLVFGAKRLLTKMDQHGQCVEINRRDFCAVREISLTGWTDVEFRHMAILSGCDYLASVNSVGLKTAYRLIRKHKTPERIIRMLRFEGKLQVPESYLEDFKQAELTFLHQRVFCPKKQDIVLLTDPEPSVNVDDMPFIGAPIETAMARSIAVGDVNPITRERILIPSSPGKRRISQTLAPVAAPTRSLGKPINEYFKDKTARRIPLGEMDPNCFSVEPDSNGAGATATISTTAENDAPRAIVFPLPRPYVEGAEEAADGPARPYTNHARASRRKTEPISKLLGLDLFEGSENRRRTVGPAIQVYQDPISSSRPPKKARLCEDSGVEGVASTAAEKSKFFPSVKPKKAVEKPADELYLMSDDSIEEAFRSIPDVSSWRRQKPVEPAEETITIFQSSPLKPNDEALVEQHAEYHGNTADDVVEVPASSPVQQHGPAEEYNGNNANPSPMTPLGDLLKGISYETARPRTRVVHGLPTPASSLRQQTATPKSTSAAANKQTPMLTPLQRMGARAMQRGKATPRTPLASARAKKPVVGLPVNPAFVPLPKVDVEEIEALSRPYGSEDMMVPESDGEGDALDGEATAIGQFLCSPLLLSSSTCIFKLWVGEHCLLCRSPSPKARRLIHVRTSQERLRNHAKAFDGLLSLIPAKMYYGEDTSGQWRKKKQTKDEAKAAKRGKLDPDSELNRSAKEVQEERARNKRKLREMEAEEESESGSDQDDDDSELSGIEREKPGEGLRKKVKLDEKEEEEKEAEEAPRKQKSAEEKDGAAAEAVLNQKQKAKEEKKLAKQQKKEAKKGAKAETKAAAAAAPADEEDSDNDAEESTAQEAAAEEAPVKPSTEADSDDEELAPIDVSGLGDEDESASGSSAESRPDSPIFDTAKNASVEPASTTTSISSAVPPSEKPKYLKIPADTTALRARLEAKLAALRASRKADDTDGTPIRTRQDLIESRRQKQAQRKVHKQELRKRAKEEEDRKREEALNSARNSPGLSPLFDQDDDRSANHFAFGRLAFSDGTQLSHDLSYEKTAAGAKKRGASDPKTALLKLEAQKKRIAGMDEDKRKEVLEKETWLAARKRAEGEKVHDNESLLKKALKRKEKSKKKSEREWKERAESVQTSIHERQRKREENLRKRRDEKASHKGGKKKNKGVATKKKNRPGFEGGFGGGRK</sequence>
<dbReference type="SUPFAM" id="SSF47807">
    <property type="entry name" value="5' to 3' exonuclease, C-terminal subdomain"/>
    <property type="match status" value="1"/>
</dbReference>
<feature type="region of interest" description="Disordered" evidence="14">
    <location>
        <begin position="593"/>
        <end position="613"/>
    </location>
</feature>
<evidence type="ECO:0000256" key="8">
    <source>
        <dbReference type="ARBA" id="ARBA00022839"/>
    </source>
</evidence>
<name>A0AAN6MF07_9PEZI</name>
<dbReference type="InterPro" id="IPR036279">
    <property type="entry name" value="5-3_exonuclease_C_sf"/>
</dbReference>
<proteinExistence type="inferred from homology"/>
<dbReference type="PANTHER" id="PTHR11081">
    <property type="entry name" value="FLAP ENDONUCLEASE FAMILY MEMBER"/>
    <property type="match status" value="1"/>
</dbReference>
<evidence type="ECO:0008006" key="19">
    <source>
        <dbReference type="Google" id="ProtNLM"/>
    </source>
</evidence>
<dbReference type="InterPro" id="IPR029060">
    <property type="entry name" value="PIN-like_dom_sf"/>
</dbReference>
<evidence type="ECO:0000256" key="12">
    <source>
        <dbReference type="ARBA" id="ARBA00023204"/>
    </source>
</evidence>
<evidence type="ECO:0000256" key="4">
    <source>
        <dbReference type="ARBA" id="ARBA00022722"/>
    </source>
</evidence>
<feature type="compositionally biased region" description="Acidic residues" evidence="14">
    <location>
        <begin position="872"/>
        <end position="889"/>
    </location>
</feature>
<evidence type="ECO:0000256" key="13">
    <source>
        <dbReference type="ARBA" id="ARBA00023242"/>
    </source>
</evidence>
<keyword evidence="9" id="KW-0460">Magnesium</keyword>
<evidence type="ECO:0000256" key="5">
    <source>
        <dbReference type="ARBA" id="ARBA00022723"/>
    </source>
</evidence>
<gene>
    <name evidence="17" type="ORF">C8A05DRAFT_17998</name>
</gene>
<feature type="compositionally biased region" description="Polar residues" evidence="14">
    <location>
        <begin position="643"/>
        <end position="662"/>
    </location>
</feature>
<dbReference type="InterPro" id="IPR029190">
    <property type="entry name" value="Rrp14/SURF6_C"/>
</dbReference>
<evidence type="ECO:0000256" key="6">
    <source>
        <dbReference type="ARBA" id="ARBA00022763"/>
    </source>
</evidence>
<feature type="compositionally biased region" description="Basic and acidic residues" evidence="14">
    <location>
        <begin position="1109"/>
        <end position="1118"/>
    </location>
</feature>
<keyword evidence="13" id="KW-0539">Nucleus</keyword>
<keyword evidence="7" id="KW-0378">Hydrolase</keyword>
<accession>A0AAN6MF07</accession>
<dbReference type="GO" id="GO:0017108">
    <property type="term" value="F:5'-flap endonuclease activity"/>
    <property type="evidence" value="ECO:0007669"/>
    <property type="project" value="TreeGrafter"/>
</dbReference>
<evidence type="ECO:0000256" key="3">
    <source>
        <dbReference type="ARBA" id="ARBA00010563"/>
    </source>
</evidence>
<comment type="subcellular location">
    <subcellularLocation>
        <location evidence="2">Nucleus</location>
    </subcellularLocation>
</comment>
<keyword evidence="18" id="KW-1185">Reference proteome</keyword>
<evidence type="ECO:0000256" key="2">
    <source>
        <dbReference type="ARBA" id="ARBA00004123"/>
    </source>
</evidence>
<keyword evidence="5" id="KW-0479">Metal-binding</keyword>
<feature type="compositionally biased region" description="Basic and acidic residues" evidence="14">
    <location>
        <begin position="945"/>
        <end position="968"/>
    </location>
</feature>
<dbReference type="EMBL" id="MU855766">
    <property type="protein sequence ID" value="KAK3899581.1"/>
    <property type="molecule type" value="Genomic_DNA"/>
</dbReference>
<protein>
    <recommendedName>
        <fullName evidence="19">Exonuclease 1</fullName>
    </recommendedName>
</protein>
<dbReference type="GO" id="GO:0005634">
    <property type="term" value="C:nucleus"/>
    <property type="evidence" value="ECO:0007669"/>
    <property type="project" value="UniProtKB-SubCell"/>
</dbReference>
<keyword evidence="12" id="KW-0234">DNA repair</keyword>
<feature type="compositionally biased region" description="Basic residues" evidence="14">
    <location>
        <begin position="1257"/>
        <end position="1268"/>
    </location>
</feature>
<feature type="compositionally biased region" description="Gly residues" evidence="14">
    <location>
        <begin position="1325"/>
        <end position="1334"/>
    </location>
</feature>
<dbReference type="Pfam" id="PF00752">
    <property type="entry name" value="XPG_N"/>
    <property type="match status" value="1"/>
</dbReference>
<dbReference type="GO" id="GO:0046872">
    <property type="term" value="F:metal ion binding"/>
    <property type="evidence" value="ECO:0007669"/>
    <property type="project" value="UniProtKB-KW"/>
</dbReference>
<feature type="compositionally biased region" description="Basic and acidic residues" evidence="14">
    <location>
        <begin position="1238"/>
        <end position="1255"/>
    </location>
</feature>
<dbReference type="InterPro" id="IPR044752">
    <property type="entry name" value="PIN-like_EXO1"/>
</dbReference>
<keyword evidence="11" id="KW-0238">DNA-binding</keyword>
<feature type="region of interest" description="Disordered" evidence="14">
    <location>
        <begin position="638"/>
        <end position="662"/>
    </location>
</feature>
<evidence type="ECO:0000313" key="18">
    <source>
        <dbReference type="Proteomes" id="UP001303889"/>
    </source>
</evidence>
<feature type="compositionally biased region" description="Basic and acidic residues" evidence="14">
    <location>
        <begin position="919"/>
        <end position="934"/>
    </location>
</feature>
<evidence type="ECO:0000256" key="14">
    <source>
        <dbReference type="SAM" id="MobiDB-lite"/>
    </source>
</evidence>
<evidence type="ECO:0000259" key="15">
    <source>
        <dbReference type="SMART" id="SM00484"/>
    </source>
</evidence>
<evidence type="ECO:0000256" key="7">
    <source>
        <dbReference type="ARBA" id="ARBA00022801"/>
    </source>
</evidence>
<evidence type="ECO:0000259" key="16">
    <source>
        <dbReference type="SMART" id="SM00485"/>
    </source>
</evidence>
<comment type="caution">
    <text evidence="17">The sequence shown here is derived from an EMBL/GenBank/DDBJ whole genome shotgun (WGS) entry which is preliminary data.</text>
</comment>
<dbReference type="GO" id="GO:0035312">
    <property type="term" value="F:5'-3' DNA exonuclease activity"/>
    <property type="evidence" value="ECO:0007669"/>
    <property type="project" value="InterPro"/>
</dbReference>
<dbReference type="CDD" id="cd09857">
    <property type="entry name" value="PIN_EXO1"/>
    <property type="match status" value="1"/>
</dbReference>
<dbReference type="InterPro" id="IPR006085">
    <property type="entry name" value="XPG_DNA_repair_N"/>
</dbReference>
<feature type="region of interest" description="Disordered" evidence="14">
    <location>
        <begin position="1093"/>
        <end position="1164"/>
    </location>
</feature>
<keyword evidence="6" id="KW-0227">DNA damage</keyword>
<dbReference type="PANTHER" id="PTHR11081:SF65">
    <property type="entry name" value="DNA DAMAGE-INDUCIBLE PROTEIN DIN7-RELATED"/>
    <property type="match status" value="1"/>
</dbReference>
<keyword evidence="8" id="KW-0269">Exonuclease</keyword>
<dbReference type="SMART" id="SM00484">
    <property type="entry name" value="XPGI"/>
    <property type="match status" value="1"/>
</dbReference>
<feature type="non-terminal residue" evidence="17">
    <location>
        <position position="1"/>
    </location>
</feature>
<keyword evidence="4" id="KW-0540">Nuclease</keyword>
<dbReference type="FunFam" id="1.10.150.20:FF:000011">
    <property type="entry name" value="exonuclease 1"/>
    <property type="match status" value="1"/>
</dbReference>
<dbReference type="SUPFAM" id="SSF88723">
    <property type="entry name" value="PIN domain-like"/>
    <property type="match status" value="1"/>
</dbReference>
<organism evidence="17 18">
    <name type="scientific">Staphylotrichum tortipilum</name>
    <dbReference type="NCBI Taxonomy" id="2831512"/>
    <lineage>
        <taxon>Eukaryota</taxon>
        <taxon>Fungi</taxon>
        <taxon>Dikarya</taxon>
        <taxon>Ascomycota</taxon>
        <taxon>Pezizomycotina</taxon>
        <taxon>Sordariomycetes</taxon>
        <taxon>Sordariomycetidae</taxon>
        <taxon>Sordariales</taxon>
        <taxon>Chaetomiaceae</taxon>
        <taxon>Staphylotrichum</taxon>
    </lineage>
</organism>
<feature type="compositionally biased region" description="Low complexity" evidence="14">
    <location>
        <begin position="1029"/>
        <end position="1041"/>
    </location>
</feature>
<dbReference type="Gene3D" id="3.40.50.1010">
    <property type="entry name" value="5'-nuclease"/>
    <property type="match status" value="1"/>
</dbReference>
<evidence type="ECO:0000256" key="11">
    <source>
        <dbReference type="ARBA" id="ARBA00023125"/>
    </source>
</evidence>
<dbReference type="Proteomes" id="UP001303889">
    <property type="component" value="Unassembled WGS sequence"/>
</dbReference>
<feature type="compositionally biased region" description="Acidic residues" evidence="14">
    <location>
        <begin position="977"/>
        <end position="990"/>
    </location>
</feature>
<dbReference type="SMART" id="SM00279">
    <property type="entry name" value="HhH2"/>
    <property type="match status" value="1"/>
</dbReference>
<dbReference type="FunFam" id="3.40.50.1010:FF:000002">
    <property type="entry name" value="Exonuclease 1, putative"/>
    <property type="match status" value="1"/>
</dbReference>
<feature type="compositionally biased region" description="Basic and acidic residues" evidence="14">
    <location>
        <begin position="1135"/>
        <end position="1146"/>
    </location>
</feature>
<reference evidence="17" key="1">
    <citation type="journal article" date="2023" name="Mol. Phylogenet. Evol.">
        <title>Genome-scale phylogeny and comparative genomics of the fungal order Sordariales.</title>
        <authorList>
            <person name="Hensen N."/>
            <person name="Bonometti L."/>
            <person name="Westerberg I."/>
            <person name="Brannstrom I.O."/>
            <person name="Guillou S."/>
            <person name="Cros-Aarteil S."/>
            <person name="Calhoun S."/>
            <person name="Haridas S."/>
            <person name="Kuo A."/>
            <person name="Mondo S."/>
            <person name="Pangilinan J."/>
            <person name="Riley R."/>
            <person name="LaButti K."/>
            <person name="Andreopoulos B."/>
            <person name="Lipzen A."/>
            <person name="Chen C."/>
            <person name="Yan M."/>
            <person name="Daum C."/>
            <person name="Ng V."/>
            <person name="Clum A."/>
            <person name="Steindorff A."/>
            <person name="Ohm R.A."/>
            <person name="Martin F."/>
            <person name="Silar P."/>
            <person name="Natvig D.O."/>
            <person name="Lalanne C."/>
            <person name="Gautier V."/>
            <person name="Ament-Velasquez S.L."/>
            <person name="Kruys A."/>
            <person name="Hutchinson M.I."/>
            <person name="Powell A.J."/>
            <person name="Barry K."/>
            <person name="Miller A.N."/>
            <person name="Grigoriev I.V."/>
            <person name="Debuchy R."/>
            <person name="Gladieux P."/>
            <person name="Hiltunen Thoren M."/>
            <person name="Johannesson H."/>
        </authorList>
    </citation>
    <scope>NUCLEOTIDE SEQUENCE</scope>
    <source>
        <strain evidence="17">CBS 103.79</strain>
    </source>
</reference>
<dbReference type="Pfam" id="PF00867">
    <property type="entry name" value="XPG_I"/>
    <property type="match status" value="1"/>
</dbReference>
<feature type="compositionally biased region" description="Polar residues" evidence="14">
    <location>
        <begin position="1053"/>
        <end position="1064"/>
    </location>
</feature>
<feature type="compositionally biased region" description="Basic residues" evidence="14">
    <location>
        <begin position="1119"/>
        <end position="1134"/>
    </location>
</feature>
<comment type="similarity">
    <text evidence="3">Belongs to the XPG/RAD2 endonuclease family. EXO1 subfamily.</text>
</comment>
<dbReference type="Gene3D" id="1.10.150.20">
    <property type="entry name" value="5' to 3' exonuclease, C-terminal subdomain"/>
    <property type="match status" value="1"/>
</dbReference>
<feature type="compositionally biased region" description="Basic and acidic residues" evidence="14">
    <location>
        <begin position="1269"/>
        <end position="1304"/>
    </location>
</feature>
<dbReference type="Pfam" id="PF15459">
    <property type="entry name" value="RRP14"/>
    <property type="match status" value="1"/>
</dbReference>
<dbReference type="InterPro" id="IPR008918">
    <property type="entry name" value="HhH2"/>
</dbReference>
<reference evidence="17" key="2">
    <citation type="submission" date="2023-05" db="EMBL/GenBank/DDBJ databases">
        <authorList>
            <consortium name="Lawrence Berkeley National Laboratory"/>
            <person name="Steindorff A."/>
            <person name="Hensen N."/>
            <person name="Bonometti L."/>
            <person name="Westerberg I."/>
            <person name="Brannstrom I.O."/>
            <person name="Guillou S."/>
            <person name="Cros-Aarteil S."/>
            <person name="Calhoun S."/>
            <person name="Haridas S."/>
            <person name="Kuo A."/>
            <person name="Mondo S."/>
            <person name="Pangilinan J."/>
            <person name="Riley R."/>
            <person name="Labutti K."/>
            <person name="Andreopoulos B."/>
            <person name="Lipzen A."/>
            <person name="Chen C."/>
            <person name="Yanf M."/>
            <person name="Daum C."/>
            <person name="Ng V."/>
            <person name="Clum A."/>
            <person name="Ohm R."/>
            <person name="Martin F."/>
            <person name="Silar P."/>
            <person name="Natvig D."/>
            <person name="Lalanne C."/>
            <person name="Gautier V."/>
            <person name="Ament-Velasquez S.L."/>
            <person name="Kruys A."/>
            <person name="Hutchinson M.I."/>
            <person name="Powell A.J."/>
            <person name="Barry K."/>
            <person name="Miller A.N."/>
            <person name="Grigoriev I.V."/>
            <person name="Debuchy R."/>
            <person name="Gladieux P."/>
            <person name="Thoren M.H."/>
            <person name="Johannesson H."/>
        </authorList>
    </citation>
    <scope>NUCLEOTIDE SEQUENCE</scope>
    <source>
        <strain evidence="17">CBS 103.79</strain>
    </source>
</reference>
<dbReference type="CDD" id="cd09908">
    <property type="entry name" value="H3TH_EXO1"/>
    <property type="match status" value="1"/>
</dbReference>
<evidence type="ECO:0000256" key="9">
    <source>
        <dbReference type="ARBA" id="ARBA00022842"/>
    </source>
</evidence>
<evidence type="ECO:0000256" key="10">
    <source>
        <dbReference type="ARBA" id="ARBA00022881"/>
    </source>
</evidence>
<feature type="region of interest" description="Disordered" evidence="14">
    <location>
        <begin position="1238"/>
        <end position="1334"/>
    </location>
</feature>
<dbReference type="InterPro" id="IPR006084">
    <property type="entry name" value="XPG/Rad2"/>
</dbReference>
<evidence type="ECO:0000256" key="1">
    <source>
        <dbReference type="ARBA" id="ARBA00001946"/>
    </source>
</evidence>